<reference evidence="1 2" key="1">
    <citation type="journal article" date="2021" name="Elife">
        <title>Chloroplast acquisition without the gene transfer in kleptoplastic sea slugs, Plakobranchus ocellatus.</title>
        <authorList>
            <person name="Maeda T."/>
            <person name="Takahashi S."/>
            <person name="Yoshida T."/>
            <person name="Shimamura S."/>
            <person name="Takaki Y."/>
            <person name="Nagai Y."/>
            <person name="Toyoda A."/>
            <person name="Suzuki Y."/>
            <person name="Arimoto A."/>
            <person name="Ishii H."/>
            <person name="Satoh N."/>
            <person name="Nishiyama T."/>
            <person name="Hasebe M."/>
            <person name="Maruyama T."/>
            <person name="Minagawa J."/>
            <person name="Obokata J."/>
            <person name="Shigenobu S."/>
        </authorList>
    </citation>
    <scope>NUCLEOTIDE SEQUENCE [LARGE SCALE GENOMIC DNA]</scope>
</reference>
<proteinExistence type="predicted"/>
<evidence type="ECO:0000313" key="1">
    <source>
        <dbReference type="EMBL" id="GFN95982.1"/>
    </source>
</evidence>
<evidence type="ECO:0000313" key="2">
    <source>
        <dbReference type="Proteomes" id="UP000735302"/>
    </source>
</evidence>
<comment type="caution">
    <text evidence="1">The sequence shown here is derived from an EMBL/GenBank/DDBJ whole genome shotgun (WGS) entry which is preliminary data.</text>
</comment>
<protein>
    <submittedName>
        <fullName evidence="1">Uncharacterized protein</fullName>
    </submittedName>
</protein>
<accession>A0AAV3ZN16</accession>
<organism evidence="1 2">
    <name type="scientific">Plakobranchus ocellatus</name>
    <dbReference type="NCBI Taxonomy" id="259542"/>
    <lineage>
        <taxon>Eukaryota</taxon>
        <taxon>Metazoa</taxon>
        <taxon>Spiralia</taxon>
        <taxon>Lophotrochozoa</taxon>
        <taxon>Mollusca</taxon>
        <taxon>Gastropoda</taxon>
        <taxon>Heterobranchia</taxon>
        <taxon>Euthyneura</taxon>
        <taxon>Panpulmonata</taxon>
        <taxon>Sacoglossa</taxon>
        <taxon>Placobranchoidea</taxon>
        <taxon>Plakobranchidae</taxon>
        <taxon>Plakobranchus</taxon>
    </lineage>
</organism>
<keyword evidence="2" id="KW-1185">Reference proteome</keyword>
<dbReference type="AlphaFoldDB" id="A0AAV3ZN16"/>
<dbReference type="EMBL" id="BLXT01002595">
    <property type="protein sequence ID" value="GFN95982.1"/>
    <property type="molecule type" value="Genomic_DNA"/>
</dbReference>
<gene>
    <name evidence="1" type="ORF">PoB_002248800</name>
</gene>
<sequence length="80" mass="8967">MPASSYHTSPPVYFDVWSSLRYPIIPWFCFSPYNFLIPLINLPSSPSASPSAYSKDEQFSNLTDTLLESGIFLRPTAMTG</sequence>
<dbReference type="Proteomes" id="UP000735302">
    <property type="component" value="Unassembled WGS sequence"/>
</dbReference>
<name>A0AAV3ZN16_9GAST</name>